<name>A0ABR4L8W7_9EURO</name>
<accession>A0ABR4L8W7</accession>
<evidence type="ECO:0000313" key="1">
    <source>
        <dbReference type="EMBL" id="KAL2860975.1"/>
    </source>
</evidence>
<gene>
    <name evidence="1" type="ORF">BJX67DRAFT_386132</name>
</gene>
<dbReference type="PANTHER" id="PTHR38115:SF1">
    <property type="entry name" value="LIPOCALIN-LIKE DOMAIN-CONTAINING PROTEIN"/>
    <property type="match status" value="1"/>
</dbReference>
<organism evidence="1 2">
    <name type="scientific">Aspergillus lucknowensis</name>
    <dbReference type="NCBI Taxonomy" id="176173"/>
    <lineage>
        <taxon>Eukaryota</taxon>
        <taxon>Fungi</taxon>
        <taxon>Dikarya</taxon>
        <taxon>Ascomycota</taxon>
        <taxon>Pezizomycotina</taxon>
        <taxon>Eurotiomycetes</taxon>
        <taxon>Eurotiomycetidae</taxon>
        <taxon>Eurotiales</taxon>
        <taxon>Aspergillaceae</taxon>
        <taxon>Aspergillus</taxon>
        <taxon>Aspergillus subgen. Nidulantes</taxon>
    </lineage>
</organism>
<reference evidence="1 2" key="1">
    <citation type="submission" date="2024-07" db="EMBL/GenBank/DDBJ databases">
        <title>Section-level genome sequencing and comparative genomics of Aspergillus sections Usti and Cavernicolus.</title>
        <authorList>
            <consortium name="Lawrence Berkeley National Laboratory"/>
            <person name="Nybo J.L."/>
            <person name="Vesth T.C."/>
            <person name="Theobald S."/>
            <person name="Frisvad J.C."/>
            <person name="Larsen T.O."/>
            <person name="Kjaerboelling I."/>
            <person name="Rothschild-Mancinelli K."/>
            <person name="Lyhne E.K."/>
            <person name="Kogle M.E."/>
            <person name="Barry K."/>
            <person name="Clum A."/>
            <person name="Na H."/>
            <person name="Ledsgaard L."/>
            <person name="Lin J."/>
            <person name="Lipzen A."/>
            <person name="Kuo A."/>
            <person name="Riley R."/>
            <person name="Mondo S."/>
            <person name="Labutti K."/>
            <person name="Haridas S."/>
            <person name="Pangalinan J."/>
            <person name="Salamov A.A."/>
            <person name="Simmons B.A."/>
            <person name="Magnuson J.K."/>
            <person name="Chen J."/>
            <person name="Drula E."/>
            <person name="Henrissat B."/>
            <person name="Wiebenga A."/>
            <person name="Lubbers R.J."/>
            <person name="Gomes A.C."/>
            <person name="Macurrencykelacurrency M.R."/>
            <person name="Stajich J."/>
            <person name="Grigoriev I.V."/>
            <person name="Mortensen U.H."/>
            <person name="De Vries R.P."/>
            <person name="Baker S.E."/>
            <person name="Andersen M.R."/>
        </authorList>
    </citation>
    <scope>NUCLEOTIDE SEQUENCE [LARGE SCALE GENOMIC DNA]</scope>
    <source>
        <strain evidence="1 2">CBS 449.75</strain>
    </source>
</reference>
<dbReference type="Proteomes" id="UP001610432">
    <property type="component" value="Unassembled WGS sequence"/>
</dbReference>
<comment type="caution">
    <text evidence="1">The sequence shown here is derived from an EMBL/GenBank/DDBJ whole genome shotgun (WGS) entry which is preliminary data.</text>
</comment>
<protein>
    <submittedName>
        <fullName evidence="1">Uncharacterized protein</fullName>
    </submittedName>
</protein>
<dbReference type="InterPro" id="IPR053037">
    <property type="entry name" value="Pericyclase_pydY-like"/>
</dbReference>
<sequence length="215" mass="23758">MAIPQDITLKTLKGSWTLDKSISDDMDGMLKLQGVGWLTRKGISAARLTLSFTSTVEPSPSSGSPVLHLTMRQTLSGGIPGSTEERITDWTERERSNHIYGDVLSRSKLIKGVRGDDGAVRPDLTMMSKPSNNAIGEEVTNFLRGGVPHLGEAEKDDLTDLYIHDFGRNEASGWTAEQIWCIETIDSQPYLTRRVAVVRDDGYELARLVYKFSGL</sequence>
<dbReference type="EMBL" id="JBFXLQ010000078">
    <property type="protein sequence ID" value="KAL2860975.1"/>
    <property type="molecule type" value="Genomic_DNA"/>
</dbReference>
<dbReference type="GeneID" id="98149079"/>
<keyword evidence="2" id="KW-1185">Reference proteome</keyword>
<evidence type="ECO:0000313" key="2">
    <source>
        <dbReference type="Proteomes" id="UP001610432"/>
    </source>
</evidence>
<dbReference type="PANTHER" id="PTHR38115">
    <property type="entry name" value="LIPOCALIN-LIKE DOMAIN-CONTAINING PROTEIN"/>
    <property type="match status" value="1"/>
</dbReference>
<dbReference type="RefSeq" id="XP_070880869.1">
    <property type="nucleotide sequence ID" value="XM_071034007.1"/>
</dbReference>
<proteinExistence type="predicted"/>